<evidence type="ECO:0000313" key="1">
    <source>
        <dbReference type="EMBL" id="EQB30538.1"/>
    </source>
</evidence>
<dbReference type="EMBL" id="AUWY01000120">
    <property type="protein sequence ID" value="EQB30538.1"/>
    <property type="molecule type" value="Genomic_DNA"/>
</dbReference>
<proteinExistence type="predicted"/>
<comment type="caution">
    <text evidence="1">The sequence shown here is derived from an EMBL/GenBank/DDBJ whole genome shotgun (WGS) entry which is preliminary data.</text>
</comment>
<dbReference type="Proteomes" id="UP000015523">
    <property type="component" value="Unassembled WGS sequence"/>
</dbReference>
<evidence type="ECO:0000313" key="2">
    <source>
        <dbReference type="Proteomes" id="UP000015523"/>
    </source>
</evidence>
<dbReference type="AlphaFoldDB" id="T0KAM6"/>
<gene>
    <name evidence="1" type="ORF">M529_19505</name>
</gene>
<accession>T0KAM6</accession>
<name>T0KAM6_9SPHN</name>
<protein>
    <submittedName>
        <fullName evidence="1">Uncharacterized protein</fullName>
    </submittedName>
</protein>
<dbReference type="PATRIC" id="fig|1346791.3.peg.3766"/>
<organism evidence="1 2">
    <name type="scientific">Sphingobium ummariense RL-3</name>
    <dbReference type="NCBI Taxonomy" id="1346791"/>
    <lineage>
        <taxon>Bacteria</taxon>
        <taxon>Pseudomonadati</taxon>
        <taxon>Pseudomonadota</taxon>
        <taxon>Alphaproteobacteria</taxon>
        <taxon>Sphingomonadales</taxon>
        <taxon>Sphingomonadaceae</taxon>
        <taxon>Sphingobium</taxon>
    </lineage>
</organism>
<keyword evidence="2" id="KW-1185">Reference proteome</keyword>
<reference evidence="1 2" key="1">
    <citation type="journal article" date="2013" name="Genome Announc.">
        <title>Draft Genome Sequence of Sphingobium ummariense Strain RL-3, a Hexachlorocyclohexane-Degrading Bacterium.</title>
        <authorList>
            <person name="Kohli P."/>
            <person name="Dua A."/>
            <person name="Sangwan N."/>
            <person name="Oldach P."/>
            <person name="Khurana J.P."/>
            <person name="Lal R."/>
        </authorList>
    </citation>
    <scope>NUCLEOTIDE SEQUENCE [LARGE SCALE GENOMIC DNA]</scope>
    <source>
        <strain evidence="1 2">RL-3</strain>
    </source>
</reference>
<sequence length="51" mass="5453">MEETNMQEDITQLSIEDIVDFGETAGLFGLGVGDALEIGLMDVVIAVISRP</sequence>